<evidence type="ECO:0000256" key="1">
    <source>
        <dbReference type="SAM" id="MobiDB-lite"/>
    </source>
</evidence>
<evidence type="ECO:0000313" key="2">
    <source>
        <dbReference type="EMBL" id="KAF9742231.1"/>
    </source>
</evidence>
<protein>
    <recommendedName>
        <fullName evidence="4">C2H2-type domain-containing protein</fullName>
    </recommendedName>
</protein>
<accession>A0A8H7K2K8</accession>
<organism evidence="2 3">
    <name type="scientific">Bionectria ochroleuca</name>
    <name type="common">Gliocladium roseum</name>
    <dbReference type="NCBI Taxonomy" id="29856"/>
    <lineage>
        <taxon>Eukaryota</taxon>
        <taxon>Fungi</taxon>
        <taxon>Dikarya</taxon>
        <taxon>Ascomycota</taxon>
        <taxon>Pezizomycotina</taxon>
        <taxon>Sordariomycetes</taxon>
        <taxon>Hypocreomycetidae</taxon>
        <taxon>Hypocreales</taxon>
        <taxon>Bionectriaceae</taxon>
        <taxon>Clonostachys</taxon>
    </lineage>
</organism>
<dbReference type="PANTHER" id="PTHR38166:SF1">
    <property type="entry name" value="C2H2-TYPE DOMAIN-CONTAINING PROTEIN"/>
    <property type="match status" value="1"/>
</dbReference>
<proteinExistence type="predicted"/>
<comment type="caution">
    <text evidence="2">The sequence shown here is derived from an EMBL/GenBank/DDBJ whole genome shotgun (WGS) entry which is preliminary data.</text>
</comment>
<gene>
    <name evidence="2" type="ORF">IM811_009531</name>
</gene>
<evidence type="ECO:0000313" key="3">
    <source>
        <dbReference type="Proteomes" id="UP000616885"/>
    </source>
</evidence>
<feature type="region of interest" description="Disordered" evidence="1">
    <location>
        <begin position="1"/>
        <end position="54"/>
    </location>
</feature>
<dbReference type="EMBL" id="JADCTT010000022">
    <property type="protein sequence ID" value="KAF9742231.1"/>
    <property type="molecule type" value="Genomic_DNA"/>
</dbReference>
<sequence length="408" mass="46646">MATLYERLPIAPDPSLQEPAGESELDSLSHRPSRSDLGNDGTMPSRGTPPACYEIPNDTHPRDIRYMGYSSFDDITAAFTRNCSPSPFSYDDDDHTFVDLHGPRTSTSPPTPECDGSTATIGMFELQFGEEYERASIFLPHKREVFNDTKSYEAPPDDKLPPCRRRRLPEYAMIENEEEEENALIVSRSDGYLHLACPFSVAKPEKYKSCLLHYSLQSIEDIIRHVTQHHKEPPYCPICRREFDSPSVRDQHVLTRTCTFRDSGEVKDINERQPLRLHKQDVVHIGERKRWSHIWETVFPDSLSLKPSYLYEIKNRAMLMINSYWGTADTIMSNEQPNDIPHLYSLILQIPGAVCGLAWGDSYNQRKNIKIQDIGLGEDIANQYCKCERKSALWKGLKGRCDLLAIGF</sequence>
<dbReference type="Proteomes" id="UP000616885">
    <property type="component" value="Unassembled WGS sequence"/>
</dbReference>
<dbReference type="PANTHER" id="PTHR38166">
    <property type="entry name" value="C2H2-TYPE DOMAIN-CONTAINING PROTEIN-RELATED"/>
    <property type="match status" value="1"/>
</dbReference>
<dbReference type="AlphaFoldDB" id="A0A8H7K2K8"/>
<name>A0A8H7K2K8_BIOOC</name>
<reference evidence="2" key="1">
    <citation type="submission" date="2020-10" db="EMBL/GenBank/DDBJ databases">
        <title>High-Quality Genome Resource of Clonostachys rosea strain S41 by Oxford Nanopore Long-Read Sequencing.</title>
        <authorList>
            <person name="Wang H."/>
        </authorList>
    </citation>
    <scope>NUCLEOTIDE SEQUENCE</scope>
    <source>
        <strain evidence="2">S41</strain>
    </source>
</reference>
<evidence type="ECO:0008006" key="4">
    <source>
        <dbReference type="Google" id="ProtNLM"/>
    </source>
</evidence>